<sequence>MGNHTKQSAMRVVMIPTEVVRPASVFDDVAAAAGTVVSKGLFFVLIVGLVLTAAVSLLFGRDVDGWPRLLTTATTIVTFVLVALLHNMHSRATYAMQVKLNALAQALSDVKVELSAEAAVSCRGEQRCGVHGFAHSDRPA</sequence>
<keyword evidence="1" id="KW-0812">Transmembrane</keyword>
<protein>
    <submittedName>
        <fullName evidence="2">Low affinity iron permease family protein</fullName>
    </submittedName>
</protein>
<reference evidence="2 3" key="1">
    <citation type="submission" date="2020-10" db="EMBL/GenBank/DDBJ databases">
        <title>Identification of Nocardia species via Next-generation sequencing and recognition of intraspecies genetic diversity.</title>
        <authorList>
            <person name="Li P."/>
            <person name="Li P."/>
            <person name="Lu B."/>
        </authorList>
    </citation>
    <scope>NUCLEOTIDE SEQUENCE [LARGE SCALE GENOMIC DNA]</scope>
    <source>
        <strain evidence="2 3">BJ06-0157</strain>
    </source>
</reference>
<comment type="caution">
    <text evidence="2">The sequence shown here is derived from an EMBL/GenBank/DDBJ whole genome shotgun (WGS) entry which is preliminary data.</text>
</comment>
<gene>
    <name evidence="2" type="ORF">IU459_27995</name>
</gene>
<dbReference type="EMBL" id="JADLQX010000026">
    <property type="protein sequence ID" value="MBF6301352.1"/>
    <property type="molecule type" value="Genomic_DNA"/>
</dbReference>
<dbReference type="InterPro" id="IPR007251">
    <property type="entry name" value="Iron_permease_Fet4"/>
</dbReference>
<evidence type="ECO:0000313" key="2">
    <source>
        <dbReference type="EMBL" id="MBF6301352.1"/>
    </source>
</evidence>
<evidence type="ECO:0000313" key="3">
    <source>
        <dbReference type="Proteomes" id="UP000702209"/>
    </source>
</evidence>
<feature type="transmembrane region" description="Helical" evidence="1">
    <location>
        <begin position="66"/>
        <end position="86"/>
    </location>
</feature>
<evidence type="ECO:0000256" key="1">
    <source>
        <dbReference type="SAM" id="Phobius"/>
    </source>
</evidence>
<accession>A0ABS0D024</accession>
<keyword evidence="1" id="KW-1133">Transmembrane helix</keyword>
<dbReference type="RefSeq" id="WP_195132575.1">
    <property type="nucleotide sequence ID" value="NZ_JADLQX010000026.1"/>
</dbReference>
<dbReference type="Proteomes" id="UP000702209">
    <property type="component" value="Unassembled WGS sequence"/>
</dbReference>
<feature type="transmembrane region" description="Helical" evidence="1">
    <location>
        <begin position="41"/>
        <end position="60"/>
    </location>
</feature>
<dbReference type="Pfam" id="PF04120">
    <property type="entry name" value="Iron_permease"/>
    <property type="match status" value="1"/>
</dbReference>
<proteinExistence type="predicted"/>
<keyword evidence="3" id="KW-1185">Reference proteome</keyword>
<organism evidence="2 3">
    <name type="scientific">Nocardia amamiensis</name>
    <dbReference type="NCBI Taxonomy" id="404578"/>
    <lineage>
        <taxon>Bacteria</taxon>
        <taxon>Bacillati</taxon>
        <taxon>Actinomycetota</taxon>
        <taxon>Actinomycetes</taxon>
        <taxon>Mycobacteriales</taxon>
        <taxon>Nocardiaceae</taxon>
        <taxon>Nocardia</taxon>
    </lineage>
</organism>
<name>A0ABS0D024_9NOCA</name>
<keyword evidence="1" id="KW-0472">Membrane</keyword>